<dbReference type="InterPro" id="IPR036852">
    <property type="entry name" value="Peptidase_S8/S53_dom_sf"/>
</dbReference>
<dbReference type="PANTHER" id="PTHR43806">
    <property type="entry name" value="PEPTIDASE S8"/>
    <property type="match status" value="1"/>
</dbReference>
<dbReference type="CDD" id="cd07493">
    <property type="entry name" value="Peptidases_S8_9"/>
    <property type="match status" value="1"/>
</dbReference>
<dbReference type="InterPro" id="IPR000209">
    <property type="entry name" value="Peptidase_S8/S53_dom"/>
</dbReference>
<feature type="domain" description="Peptidase S8/S53" evidence="7">
    <location>
        <begin position="182"/>
        <end position="455"/>
    </location>
</feature>
<feature type="active site" description="Charge relay system" evidence="6">
    <location>
        <position position="409"/>
    </location>
</feature>
<dbReference type="EMBL" id="AP024749">
    <property type="protein sequence ID" value="BCY29545.1"/>
    <property type="molecule type" value="Genomic_DNA"/>
</dbReference>
<sequence length="550" mass="60062">MVTKYLPEMNRKLLSIFIIFFSIIIHAQEDAWVYLTDKPDAAYYLANPLEMLSQRALDRRTVQGISLDNTDVPVYPNYITQIENATGITVMAKSKWMNALHVRGSLTNIQALENLAFVDYVYYANHSLNLRSGNPITTPISESKSSDTNDKFDVQVNFNYGNSDNQIQMLNGHLLHQQDHTGQGKIIAVLDSGFTGVDTATPFQRLHDNNLILGGYNFPDGNANFYMRHNHGTMVLSTMGGYVDGQLVGTAPDAQYYLFITEDINSENPVEESYWVEAAELADSLGVDVINSSLGYGAYDNPNYSYSYAQRNGQIGFASRGASMAFQKGIVCVISAGNEGNNTEPHIGIPADADNILTIGAVNNVEAYVSFSSIGNTADGRIKPDVCAKGLGATISNTSGAITTASGTSFSSPILAGMVATFWSAVPNLSASQVIQYVKESADQYNTPDIYKGYGVPDFQLALTNALNTESFSTNQVSIYPNPVSSILTIEGVQLQNASIRIYNQLGQNVLSFDLLNNQNSIDVSVLNSGVYFYDFSSNNSKLRGKLIKR</sequence>
<dbReference type="Gene3D" id="3.40.50.200">
    <property type="entry name" value="Peptidase S8/S53 domain"/>
    <property type="match status" value="1"/>
</dbReference>
<feature type="active site" description="Charge relay system" evidence="6">
    <location>
        <position position="231"/>
    </location>
</feature>
<dbReference type="Pfam" id="PF00082">
    <property type="entry name" value="Peptidase_S8"/>
    <property type="match status" value="1"/>
</dbReference>
<keyword evidence="5 6" id="KW-0720">Serine protease</keyword>
<proteinExistence type="inferred from homology"/>
<keyword evidence="4 6" id="KW-0378">Hydrolase</keyword>
<feature type="active site" description="Charge relay system" evidence="6">
    <location>
        <position position="191"/>
    </location>
</feature>
<comment type="similarity">
    <text evidence="1 6">Belongs to the peptidase S8 family.</text>
</comment>
<evidence type="ECO:0000259" key="7">
    <source>
        <dbReference type="Pfam" id="PF00082"/>
    </source>
</evidence>
<name>A0ABM7S7T3_9FLAO</name>
<evidence type="ECO:0000313" key="10">
    <source>
        <dbReference type="Proteomes" id="UP000825258"/>
    </source>
</evidence>
<reference evidence="9 10" key="1">
    <citation type="submission" date="2021-06" db="EMBL/GenBank/DDBJ databases">
        <title>Whole genome sequences of Flavobacterium sp. KK2020170 and assembly.</title>
        <authorList>
            <person name="Kitahara K."/>
            <person name="Miyoshi S."/>
            <person name="Uesaka K."/>
        </authorList>
    </citation>
    <scope>NUCLEOTIDE SEQUENCE [LARGE SCALE GENOMIC DNA]</scope>
    <source>
        <strain evidence="9 10">KK2020170</strain>
    </source>
</reference>
<dbReference type="InterPro" id="IPR017317">
    <property type="entry name" value="Pept_S8_subtilisin_bacteroid-2"/>
</dbReference>
<protein>
    <submittedName>
        <fullName evidence="9">Peptidase S8</fullName>
    </submittedName>
</protein>
<gene>
    <name evidence="9" type="ORF">KK2020170_24130</name>
</gene>
<dbReference type="InterPro" id="IPR015500">
    <property type="entry name" value="Peptidase_S8_subtilisin-rel"/>
</dbReference>
<dbReference type="InterPro" id="IPR026444">
    <property type="entry name" value="Secre_tail"/>
</dbReference>
<keyword evidence="10" id="KW-1185">Reference proteome</keyword>
<dbReference type="SUPFAM" id="SSF52743">
    <property type="entry name" value="Subtilisin-like"/>
    <property type="match status" value="1"/>
</dbReference>
<dbReference type="PANTHER" id="PTHR43806:SF67">
    <property type="entry name" value="EGF-LIKE DOMAIN-CONTAINING PROTEIN"/>
    <property type="match status" value="1"/>
</dbReference>
<evidence type="ECO:0000256" key="6">
    <source>
        <dbReference type="PROSITE-ProRule" id="PRU01240"/>
    </source>
</evidence>
<evidence type="ECO:0000256" key="5">
    <source>
        <dbReference type="ARBA" id="ARBA00022825"/>
    </source>
</evidence>
<keyword evidence="3" id="KW-0732">Signal</keyword>
<evidence type="ECO:0000256" key="3">
    <source>
        <dbReference type="ARBA" id="ARBA00022729"/>
    </source>
</evidence>
<dbReference type="PROSITE" id="PS51892">
    <property type="entry name" value="SUBTILASE"/>
    <property type="match status" value="1"/>
</dbReference>
<dbReference type="InterPro" id="IPR023827">
    <property type="entry name" value="Peptidase_S8_Asp-AS"/>
</dbReference>
<evidence type="ECO:0000256" key="1">
    <source>
        <dbReference type="ARBA" id="ARBA00011073"/>
    </source>
</evidence>
<evidence type="ECO:0000259" key="8">
    <source>
        <dbReference type="Pfam" id="PF18962"/>
    </source>
</evidence>
<dbReference type="InterPro" id="IPR050131">
    <property type="entry name" value="Peptidase_S8_subtilisin-like"/>
</dbReference>
<dbReference type="Proteomes" id="UP000825258">
    <property type="component" value="Chromosome"/>
</dbReference>
<evidence type="ECO:0000313" key="9">
    <source>
        <dbReference type="EMBL" id="BCY29545.1"/>
    </source>
</evidence>
<dbReference type="PROSITE" id="PS00136">
    <property type="entry name" value="SUBTILASE_ASP"/>
    <property type="match status" value="1"/>
</dbReference>
<keyword evidence="2 6" id="KW-0645">Protease</keyword>
<dbReference type="Pfam" id="PF18962">
    <property type="entry name" value="Por_Secre_tail"/>
    <property type="match status" value="1"/>
</dbReference>
<accession>A0ABM7S7T3</accession>
<dbReference type="PRINTS" id="PR00723">
    <property type="entry name" value="SUBTILISIN"/>
</dbReference>
<feature type="domain" description="Secretion system C-terminal sorting" evidence="8">
    <location>
        <begin position="479"/>
        <end position="548"/>
    </location>
</feature>
<evidence type="ECO:0000256" key="4">
    <source>
        <dbReference type="ARBA" id="ARBA00022801"/>
    </source>
</evidence>
<dbReference type="PIRSF" id="PIRSF037903">
    <property type="entry name" value="Subtilisin_rel_GFO_2223"/>
    <property type="match status" value="1"/>
</dbReference>
<dbReference type="NCBIfam" id="TIGR04183">
    <property type="entry name" value="Por_Secre_tail"/>
    <property type="match status" value="1"/>
</dbReference>
<evidence type="ECO:0000256" key="2">
    <source>
        <dbReference type="ARBA" id="ARBA00022670"/>
    </source>
</evidence>
<organism evidence="9 10">
    <name type="scientific">Flavobacterium okayamense</name>
    <dbReference type="NCBI Taxonomy" id="2830782"/>
    <lineage>
        <taxon>Bacteria</taxon>
        <taxon>Pseudomonadati</taxon>
        <taxon>Bacteroidota</taxon>
        <taxon>Flavobacteriia</taxon>
        <taxon>Flavobacteriales</taxon>
        <taxon>Flavobacteriaceae</taxon>
        <taxon>Flavobacterium</taxon>
    </lineage>
</organism>